<feature type="region of interest" description="Disordered" evidence="1">
    <location>
        <begin position="61"/>
        <end position="95"/>
    </location>
</feature>
<organism evidence="2 3">
    <name type="scientific">Amazona aestiva</name>
    <name type="common">Blue-fronted Amazon parrot</name>
    <dbReference type="NCBI Taxonomy" id="12930"/>
    <lineage>
        <taxon>Eukaryota</taxon>
        <taxon>Metazoa</taxon>
        <taxon>Chordata</taxon>
        <taxon>Craniata</taxon>
        <taxon>Vertebrata</taxon>
        <taxon>Euteleostomi</taxon>
        <taxon>Archelosauria</taxon>
        <taxon>Archosauria</taxon>
        <taxon>Dinosauria</taxon>
        <taxon>Saurischia</taxon>
        <taxon>Theropoda</taxon>
        <taxon>Coelurosauria</taxon>
        <taxon>Aves</taxon>
        <taxon>Neognathae</taxon>
        <taxon>Neoaves</taxon>
        <taxon>Telluraves</taxon>
        <taxon>Australaves</taxon>
        <taxon>Psittaciformes</taxon>
        <taxon>Psittacidae</taxon>
        <taxon>Amazona</taxon>
    </lineage>
</organism>
<accession>A0A0Q3THZ5</accession>
<evidence type="ECO:0000256" key="1">
    <source>
        <dbReference type="SAM" id="MobiDB-lite"/>
    </source>
</evidence>
<protein>
    <submittedName>
        <fullName evidence="2">Uncharacterized protein</fullName>
    </submittedName>
</protein>
<evidence type="ECO:0000313" key="2">
    <source>
        <dbReference type="EMBL" id="KQK80182.1"/>
    </source>
</evidence>
<dbReference type="Proteomes" id="UP000051836">
    <property type="component" value="Unassembled WGS sequence"/>
</dbReference>
<gene>
    <name evidence="2" type="ORF">AAES_96516</name>
</gene>
<comment type="caution">
    <text evidence="2">The sequence shown here is derived from an EMBL/GenBank/DDBJ whole genome shotgun (WGS) entry which is preliminary data.</text>
</comment>
<keyword evidence="3" id="KW-1185">Reference proteome</keyword>
<dbReference type="EMBL" id="LMAW01002544">
    <property type="protein sequence ID" value="KQK80182.1"/>
    <property type="molecule type" value="Genomic_DNA"/>
</dbReference>
<reference evidence="2 3" key="1">
    <citation type="submission" date="2015-10" db="EMBL/GenBank/DDBJ databases">
        <authorList>
            <person name="Gilbert D.G."/>
        </authorList>
    </citation>
    <scope>NUCLEOTIDE SEQUENCE [LARGE SCALE GENOMIC DNA]</scope>
    <source>
        <strain evidence="2">FVVF132</strain>
    </source>
</reference>
<name>A0A0Q3THZ5_AMAAE</name>
<evidence type="ECO:0000313" key="3">
    <source>
        <dbReference type="Proteomes" id="UP000051836"/>
    </source>
</evidence>
<dbReference type="AlphaFoldDB" id="A0A0Q3THZ5"/>
<sequence>MLEHKQKLSCLHMRQSARDTAGAPGAMAKASHRALGTAGPPAQDPFQVPWCLAIQGVDECPGEDQQTGEAGSAERKCGSSLPAPQGLAQAGTHMQNNSMPEIAIVPVSHLGVPPFGSSTTLAVERTESLSPSVLAGRFHQLSQEPEQHP</sequence>
<proteinExistence type="predicted"/>